<dbReference type="PANTHER" id="PTHR33238">
    <property type="entry name" value="IRON (METAL) DEPENDENT REPRESSOR, DTXR FAMILY"/>
    <property type="match status" value="1"/>
</dbReference>
<keyword evidence="3" id="KW-0805">Transcription regulation</keyword>
<dbReference type="Pfam" id="PF01325">
    <property type="entry name" value="Fe_dep_repress"/>
    <property type="match status" value="1"/>
</dbReference>
<feature type="domain" description="HTH dtxR-type" evidence="7">
    <location>
        <begin position="9"/>
        <end position="70"/>
    </location>
</feature>
<dbReference type="Gene3D" id="1.10.10.10">
    <property type="entry name" value="Winged helix-like DNA-binding domain superfamily/Winged helix DNA-binding domain"/>
    <property type="match status" value="1"/>
</dbReference>
<dbReference type="SMART" id="SM00529">
    <property type="entry name" value="HTH_DTXR"/>
    <property type="match status" value="1"/>
</dbReference>
<dbReference type="GO" id="GO:0046914">
    <property type="term" value="F:transition metal ion binding"/>
    <property type="evidence" value="ECO:0007669"/>
    <property type="project" value="InterPro"/>
</dbReference>
<keyword evidence="5" id="KW-0804">Transcription</keyword>
<gene>
    <name evidence="8" type="ORF">V4D30_01805</name>
</gene>
<dbReference type="SUPFAM" id="SSF46785">
    <property type="entry name" value="Winged helix' DNA-binding domain"/>
    <property type="match status" value="1"/>
</dbReference>
<dbReference type="GO" id="GO:0003700">
    <property type="term" value="F:DNA-binding transcription factor activity"/>
    <property type="evidence" value="ECO:0007669"/>
    <property type="project" value="InterPro"/>
</dbReference>
<sequence length="132" mass="15277">MNAEIKLELTENLEDYLYDIFEILKTAPIARIKDIAKKRNVKLSSAVIAAKSLAEKGLINYQKYEYITLTEKGLKIAKEIENKKKILYKFLTEILKVTPESAQRDAHKMEHDLSEETIKKIIEFTKNFKGIS</sequence>
<dbReference type="InterPro" id="IPR050536">
    <property type="entry name" value="DtxR_MntR_Metal-Reg"/>
</dbReference>
<evidence type="ECO:0000259" key="7">
    <source>
        <dbReference type="PROSITE" id="PS50944"/>
    </source>
</evidence>
<organism evidence="8">
    <name type="scientific">Thermodesulfovibrio autotrophicus</name>
    <dbReference type="NCBI Taxonomy" id="3118333"/>
    <lineage>
        <taxon>Bacteria</taxon>
        <taxon>Pseudomonadati</taxon>
        <taxon>Nitrospirota</taxon>
        <taxon>Thermodesulfovibrionia</taxon>
        <taxon>Thermodesulfovibrionales</taxon>
        <taxon>Thermodesulfovibrionaceae</taxon>
        <taxon>Thermodesulfovibrio</taxon>
    </lineage>
</organism>
<dbReference type="RefSeq" id="WP_353684550.1">
    <property type="nucleotide sequence ID" value="NZ_CP144373.1"/>
</dbReference>
<dbReference type="FunFam" id="1.10.60.10:FF:000005">
    <property type="entry name" value="Transcriptional regulator MntR protein"/>
    <property type="match status" value="1"/>
</dbReference>
<name>A0AAU8GWV9_9BACT</name>
<dbReference type="InterPro" id="IPR036388">
    <property type="entry name" value="WH-like_DNA-bd_sf"/>
</dbReference>
<evidence type="ECO:0000256" key="5">
    <source>
        <dbReference type="ARBA" id="ARBA00023163"/>
    </source>
</evidence>
<evidence type="ECO:0000256" key="1">
    <source>
        <dbReference type="ARBA" id="ARBA00007871"/>
    </source>
</evidence>
<reference evidence="8" key="1">
    <citation type="submission" date="2024-01" db="EMBL/GenBank/DDBJ databases">
        <title>The first autotrophic representatives of the genus Thermodesulfovibrio.</title>
        <authorList>
            <person name="Maltseva A.I."/>
            <person name="Elcheninov A.G."/>
            <person name="Kublanov I.V."/>
            <person name="Lebedinsky A.V."/>
            <person name="Frolov E.N."/>
        </authorList>
    </citation>
    <scope>NUCLEOTIDE SEQUENCE</scope>
    <source>
        <strain evidence="8">3907-1M</strain>
    </source>
</reference>
<keyword evidence="4" id="KW-0238">DNA-binding</keyword>
<dbReference type="Pfam" id="PF02742">
    <property type="entry name" value="Fe_dep_repr_C"/>
    <property type="match status" value="1"/>
</dbReference>
<dbReference type="InterPro" id="IPR022687">
    <property type="entry name" value="HTH_DTXR"/>
</dbReference>
<dbReference type="KEGG" id="taut:V4D30_01805"/>
<comment type="function">
    <text evidence="6">In the presence of manganese, represses expression of mntH and mntS. Up-regulates expression of mntP.</text>
</comment>
<dbReference type="SUPFAM" id="SSF47979">
    <property type="entry name" value="Iron-dependent repressor protein, dimerization domain"/>
    <property type="match status" value="1"/>
</dbReference>
<evidence type="ECO:0000256" key="6">
    <source>
        <dbReference type="ARBA" id="ARBA00025185"/>
    </source>
</evidence>
<proteinExistence type="inferred from homology"/>
<dbReference type="GO" id="GO:0003677">
    <property type="term" value="F:DNA binding"/>
    <property type="evidence" value="ECO:0007669"/>
    <property type="project" value="UniProtKB-KW"/>
</dbReference>
<dbReference type="InterPro" id="IPR022689">
    <property type="entry name" value="Iron_dep_repressor"/>
</dbReference>
<dbReference type="InterPro" id="IPR036390">
    <property type="entry name" value="WH_DNA-bd_sf"/>
</dbReference>
<evidence type="ECO:0000256" key="4">
    <source>
        <dbReference type="ARBA" id="ARBA00023125"/>
    </source>
</evidence>
<accession>A0AAU8GWV9</accession>
<evidence type="ECO:0000256" key="2">
    <source>
        <dbReference type="ARBA" id="ARBA00022386"/>
    </source>
</evidence>
<dbReference type="PROSITE" id="PS50944">
    <property type="entry name" value="HTH_DTXR"/>
    <property type="match status" value="1"/>
</dbReference>
<dbReference type="AlphaFoldDB" id="A0AAU8GWV9"/>
<evidence type="ECO:0000313" key="8">
    <source>
        <dbReference type="EMBL" id="XCH47023.1"/>
    </source>
</evidence>
<dbReference type="PANTHER" id="PTHR33238:SF7">
    <property type="entry name" value="IRON-DEPENDENT TRANSCRIPTIONAL REGULATOR"/>
    <property type="match status" value="1"/>
</dbReference>
<dbReference type="InterPro" id="IPR001367">
    <property type="entry name" value="Fe_dep_repressor"/>
</dbReference>
<dbReference type="GO" id="GO:0046983">
    <property type="term" value="F:protein dimerization activity"/>
    <property type="evidence" value="ECO:0007669"/>
    <property type="project" value="InterPro"/>
</dbReference>
<dbReference type="EMBL" id="CP144373">
    <property type="protein sequence ID" value="XCH47023.1"/>
    <property type="molecule type" value="Genomic_DNA"/>
</dbReference>
<dbReference type="InterPro" id="IPR036421">
    <property type="entry name" value="Fe_dep_repressor_sf"/>
</dbReference>
<protein>
    <recommendedName>
        <fullName evidence="2">Transcriptional regulator MntR</fullName>
    </recommendedName>
</protein>
<dbReference type="Gene3D" id="1.10.60.10">
    <property type="entry name" value="Iron dependent repressor, metal binding and dimerisation domain"/>
    <property type="match status" value="1"/>
</dbReference>
<evidence type="ECO:0000256" key="3">
    <source>
        <dbReference type="ARBA" id="ARBA00023015"/>
    </source>
</evidence>
<comment type="similarity">
    <text evidence="1">Belongs to the DtxR/MntR family.</text>
</comment>